<keyword evidence="3" id="KW-0805">Transcription regulation</keyword>
<dbReference type="SMART" id="SM00774">
    <property type="entry name" value="WRKY"/>
    <property type="match status" value="2"/>
</dbReference>
<dbReference type="GO" id="GO:0003700">
    <property type="term" value="F:DNA-binding transcription factor activity"/>
    <property type="evidence" value="ECO:0007669"/>
    <property type="project" value="InterPro"/>
</dbReference>
<keyword evidence="10" id="KW-1185">Reference proteome</keyword>
<evidence type="ECO:0000256" key="5">
    <source>
        <dbReference type="ARBA" id="ARBA00023163"/>
    </source>
</evidence>
<dbReference type="Pfam" id="PF03106">
    <property type="entry name" value="WRKY"/>
    <property type="match status" value="2"/>
</dbReference>
<evidence type="ECO:0000313" key="10">
    <source>
        <dbReference type="Proteomes" id="UP000007264"/>
    </source>
</evidence>
<dbReference type="STRING" id="574566.I0Z9U0"/>
<dbReference type="AlphaFoldDB" id="I0Z9U0"/>
<dbReference type="SUPFAM" id="SSF118290">
    <property type="entry name" value="WRKY DNA-binding domain"/>
    <property type="match status" value="2"/>
</dbReference>
<dbReference type="InterPro" id="IPR003657">
    <property type="entry name" value="WRKY_dom"/>
</dbReference>
<feature type="domain" description="WRKY" evidence="8">
    <location>
        <begin position="106"/>
        <end position="171"/>
    </location>
</feature>
<dbReference type="eggNOG" id="ENOG502QRXJ">
    <property type="taxonomic scope" value="Eukaryota"/>
</dbReference>
<dbReference type="RefSeq" id="XP_005651953.1">
    <property type="nucleotide sequence ID" value="XM_005651896.1"/>
</dbReference>
<dbReference type="FunFam" id="2.20.25.80:FF:000006">
    <property type="entry name" value="WRKY transcription factor"/>
    <property type="match status" value="1"/>
</dbReference>
<dbReference type="KEGG" id="csl:COCSUDRAFT_8449"/>
<dbReference type="Proteomes" id="UP000007264">
    <property type="component" value="Unassembled WGS sequence"/>
</dbReference>
<dbReference type="InterPro" id="IPR044810">
    <property type="entry name" value="WRKY_plant"/>
</dbReference>
<dbReference type="PROSITE" id="PS50811">
    <property type="entry name" value="WRKY"/>
    <property type="match status" value="2"/>
</dbReference>
<dbReference type="GO" id="GO:0043565">
    <property type="term" value="F:sequence-specific DNA binding"/>
    <property type="evidence" value="ECO:0007669"/>
    <property type="project" value="InterPro"/>
</dbReference>
<comment type="caution">
    <text evidence="9">The sequence shown here is derived from an EMBL/GenBank/DDBJ whole genome shotgun (WGS) entry which is preliminary data.</text>
</comment>
<evidence type="ECO:0000259" key="8">
    <source>
        <dbReference type="PROSITE" id="PS50811"/>
    </source>
</evidence>
<dbReference type="OrthoDB" id="1918969at2759"/>
<gene>
    <name evidence="9" type="ORF">COCSUDRAFT_8449</name>
</gene>
<feature type="compositionally biased region" description="Polar residues" evidence="7">
    <location>
        <begin position="83"/>
        <end position="95"/>
    </location>
</feature>
<evidence type="ECO:0000256" key="7">
    <source>
        <dbReference type="SAM" id="MobiDB-lite"/>
    </source>
</evidence>
<feature type="non-terminal residue" evidence="9">
    <location>
        <position position="171"/>
    </location>
</feature>
<accession>I0Z9U0</accession>
<evidence type="ECO:0000256" key="1">
    <source>
        <dbReference type="ARBA" id="ARBA00004123"/>
    </source>
</evidence>
<organism evidence="9 10">
    <name type="scientific">Coccomyxa subellipsoidea (strain C-169)</name>
    <name type="common">Green microalga</name>
    <dbReference type="NCBI Taxonomy" id="574566"/>
    <lineage>
        <taxon>Eukaryota</taxon>
        <taxon>Viridiplantae</taxon>
        <taxon>Chlorophyta</taxon>
        <taxon>core chlorophytes</taxon>
        <taxon>Trebouxiophyceae</taxon>
        <taxon>Trebouxiophyceae incertae sedis</taxon>
        <taxon>Coccomyxaceae</taxon>
        <taxon>Coccomyxa</taxon>
        <taxon>Coccomyxa subellipsoidea</taxon>
    </lineage>
</organism>
<dbReference type="GO" id="GO:0005634">
    <property type="term" value="C:nucleus"/>
    <property type="evidence" value="ECO:0007669"/>
    <property type="project" value="UniProtKB-SubCell"/>
</dbReference>
<feature type="non-terminal residue" evidence="9">
    <location>
        <position position="1"/>
    </location>
</feature>
<dbReference type="PANTHER" id="PTHR31221">
    <property type="entry name" value="WRKY TRANSCRIPTION FACTOR PROTEIN 1-RELATED"/>
    <property type="match status" value="1"/>
</dbReference>
<keyword evidence="2" id="KW-0677">Repeat</keyword>
<feature type="compositionally biased region" description="Basic and acidic residues" evidence="7">
    <location>
        <begin position="96"/>
        <end position="114"/>
    </location>
</feature>
<dbReference type="PANTHER" id="PTHR31221:SF193">
    <property type="entry name" value="WRKY TRANSCRIPTION FACTOR PROTEIN 1-RELATED"/>
    <property type="match status" value="1"/>
</dbReference>
<feature type="compositionally biased region" description="Basic and acidic residues" evidence="7">
    <location>
        <begin position="1"/>
        <end position="15"/>
    </location>
</feature>
<evidence type="ECO:0000256" key="6">
    <source>
        <dbReference type="ARBA" id="ARBA00023242"/>
    </source>
</evidence>
<dbReference type="InterPro" id="IPR036576">
    <property type="entry name" value="WRKY_dom_sf"/>
</dbReference>
<keyword evidence="6" id="KW-0539">Nucleus</keyword>
<feature type="compositionally biased region" description="Gly residues" evidence="7">
    <location>
        <begin position="63"/>
        <end position="77"/>
    </location>
</feature>
<feature type="region of interest" description="Disordered" evidence="7">
    <location>
        <begin position="1"/>
        <end position="22"/>
    </location>
</feature>
<proteinExistence type="predicted"/>
<evidence type="ECO:0000256" key="4">
    <source>
        <dbReference type="ARBA" id="ARBA00023125"/>
    </source>
</evidence>
<reference evidence="9 10" key="1">
    <citation type="journal article" date="2012" name="Genome Biol.">
        <title>The genome of the polar eukaryotic microalga coccomyxa subellipsoidea reveals traits of cold adaptation.</title>
        <authorList>
            <person name="Blanc G."/>
            <person name="Agarkova I."/>
            <person name="Grimwood J."/>
            <person name="Kuo A."/>
            <person name="Brueggeman A."/>
            <person name="Dunigan D."/>
            <person name="Gurnon J."/>
            <person name="Ladunga I."/>
            <person name="Lindquist E."/>
            <person name="Lucas S."/>
            <person name="Pangilinan J."/>
            <person name="Proschold T."/>
            <person name="Salamov A."/>
            <person name="Schmutz J."/>
            <person name="Weeks D."/>
            <person name="Yamada T."/>
            <person name="Claverie J.M."/>
            <person name="Grigoriev I."/>
            <person name="Van Etten J."/>
            <person name="Lomsadze A."/>
            <person name="Borodovsky M."/>
        </authorList>
    </citation>
    <scope>NUCLEOTIDE SEQUENCE [LARGE SCALE GENOMIC DNA]</scope>
    <source>
        <strain evidence="9 10">C-169</strain>
    </source>
</reference>
<feature type="domain" description="WRKY" evidence="8">
    <location>
        <begin position="1"/>
        <end position="61"/>
    </location>
</feature>
<comment type="subcellular location">
    <subcellularLocation>
        <location evidence="1">Nucleus</location>
    </subcellularLocation>
</comment>
<name>I0Z9U0_COCSC</name>
<evidence type="ECO:0000256" key="2">
    <source>
        <dbReference type="ARBA" id="ARBA00022737"/>
    </source>
</evidence>
<feature type="region of interest" description="Disordered" evidence="7">
    <location>
        <begin position="38"/>
        <end position="114"/>
    </location>
</feature>
<evidence type="ECO:0000256" key="3">
    <source>
        <dbReference type="ARBA" id="ARBA00023015"/>
    </source>
</evidence>
<keyword evidence="5" id="KW-0804">Transcription</keyword>
<dbReference type="Gene3D" id="2.20.25.80">
    <property type="entry name" value="WRKY domain"/>
    <property type="match status" value="2"/>
</dbReference>
<sequence>NDDGYHWRKYGEKQVKGSPYPRSYYKCSQQNCQVKKIVERNPENGEVSKSASKGVHNHAKPGGSQGVGTSGRGGRFQGRGRAAQTSSLMRVQVQRSDNKHVVESRTDQDSMDDGYRWRKYGQKIVKGNPHPRSYYKCTVAGCTVRKHVGRSATEAGVLVTSYEGQHNHPQP</sequence>
<keyword evidence="4" id="KW-0238">DNA-binding</keyword>
<evidence type="ECO:0000313" key="9">
    <source>
        <dbReference type="EMBL" id="EIE27409.1"/>
    </source>
</evidence>
<dbReference type="EMBL" id="AGSI01000001">
    <property type="protein sequence ID" value="EIE27409.1"/>
    <property type="molecule type" value="Genomic_DNA"/>
</dbReference>
<protein>
    <submittedName>
        <fullName evidence="9">WRKY-domain-containing protein</fullName>
    </submittedName>
</protein>
<dbReference type="GeneID" id="17045424"/>